<protein>
    <recommendedName>
        <fullName evidence="5">Flagellar hook-associated protein 2</fullName>
        <shortName evidence="5">HAP2</shortName>
    </recommendedName>
    <alternativeName>
        <fullName evidence="5">Flagellar cap protein</fullName>
    </alternativeName>
</protein>
<dbReference type="PANTHER" id="PTHR30288">
    <property type="entry name" value="FLAGELLAR CAP/ASSEMBLY PROTEIN FLID"/>
    <property type="match status" value="1"/>
</dbReference>
<comment type="similarity">
    <text evidence="1 5">Belongs to the FliD family.</text>
</comment>
<dbReference type="InterPro" id="IPR010809">
    <property type="entry name" value="FliD_C"/>
</dbReference>
<evidence type="ECO:0000256" key="5">
    <source>
        <dbReference type="RuleBase" id="RU362066"/>
    </source>
</evidence>
<keyword evidence="4 5" id="KW-0975">Bacterial flagellum</keyword>
<keyword evidence="8" id="KW-0969">Cilium</keyword>
<dbReference type="Pfam" id="PF07195">
    <property type="entry name" value="FliD_C"/>
    <property type="match status" value="1"/>
</dbReference>
<evidence type="ECO:0000259" key="6">
    <source>
        <dbReference type="Pfam" id="PF02465"/>
    </source>
</evidence>
<dbReference type="Proteomes" id="UP001164693">
    <property type="component" value="Chromosome"/>
</dbReference>
<feature type="domain" description="Flagellar hook-associated protein 2 C-terminal" evidence="7">
    <location>
        <begin position="218"/>
        <end position="430"/>
    </location>
</feature>
<keyword evidence="8" id="KW-0966">Cell projection</keyword>
<evidence type="ECO:0000256" key="2">
    <source>
        <dbReference type="ARBA" id="ARBA00011255"/>
    </source>
</evidence>
<keyword evidence="8" id="KW-0282">Flagellum</keyword>
<dbReference type="RefSeq" id="WP_269441962.1">
    <property type="nucleotide sequence ID" value="NZ_CP097463.1"/>
</dbReference>
<dbReference type="InterPro" id="IPR003481">
    <property type="entry name" value="FliD_N"/>
</dbReference>
<dbReference type="InterPro" id="IPR040026">
    <property type="entry name" value="FliD"/>
</dbReference>
<evidence type="ECO:0000256" key="3">
    <source>
        <dbReference type="ARBA" id="ARBA00023054"/>
    </source>
</evidence>
<comment type="function">
    <text evidence="5">Required for morphogenesis and for the elongation of the flagellar filament by facilitating polymerization of the flagellin monomers at the tip of growing filament. Forms a capping structure, which prevents flagellin subunits (transported through the central channel of the flagellum) from leaking out without polymerization at the distal end.</text>
</comment>
<comment type="subcellular location">
    <subcellularLocation>
        <location evidence="5">Secreted</location>
    </subcellularLocation>
    <subcellularLocation>
        <location evidence="5">Bacterial flagellum</location>
    </subcellularLocation>
</comment>
<accession>A0ABY7JSB1</accession>
<dbReference type="Pfam" id="PF02465">
    <property type="entry name" value="FliD_N"/>
    <property type="match status" value="1"/>
</dbReference>
<feature type="domain" description="Flagellar hook-associated protein 2 N-terminal" evidence="6">
    <location>
        <begin position="20"/>
        <end position="115"/>
    </location>
</feature>
<proteinExistence type="inferred from homology"/>
<gene>
    <name evidence="8" type="primary">fliD</name>
    <name evidence="8" type="ORF">M6B22_12940</name>
</gene>
<evidence type="ECO:0000259" key="7">
    <source>
        <dbReference type="Pfam" id="PF07195"/>
    </source>
</evidence>
<comment type="subunit">
    <text evidence="2 5">Homopentamer.</text>
</comment>
<sequence>MTSPSSFNVSGLLGGVAGSIDTTTLISQMMQAQALPQTMLKNQLSAQQTALSAYQAVNTTVTAVQTAAHAFTDVLSSVWQSTAASSSNAAVVATSSSTAQAGTTIFNVVGLAAAQVTTVKAATDGTVVTTPSNGITITGADGTAHAISLTSGSAADVAAAINSAAVGVRASVVNVDDGTGTGSTIPLLQLNATATGTKAGFTVSGFDDPAPATITQAANAQVGVGDPAAGGYTVSSQSNTFTDMIPGVTFSVNAIVSNVAVTVKTDNGAISDKVQALVDAVNSAANTIGQTTAKGAVLQGSYDVTSLQQSLYAAVSKGGPGGTSLHTYGIDMDSTGKLSFDATAFAAAFTKDPTGTQAAVNDFATSLDTVSTGAIDPTTGNITAAITSANGQITDLNTRINDWTPRLALIQTGLQQKFNAMQTALAKLQSQSSYLTSMLKSMSSGSSSSSSS</sequence>
<keyword evidence="9" id="KW-1185">Reference proteome</keyword>
<keyword evidence="5" id="KW-0964">Secreted</keyword>
<evidence type="ECO:0000256" key="1">
    <source>
        <dbReference type="ARBA" id="ARBA00009764"/>
    </source>
</evidence>
<name>A0ABY7JSB1_9ACTN</name>
<evidence type="ECO:0000313" key="8">
    <source>
        <dbReference type="EMBL" id="WAX55450.1"/>
    </source>
</evidence>
<dbReference type="EMBL" id="CP097463">
    <property type="protein sequence ID" value="WAX55450.1"/>
    <property type="molecule type" value="Genomic_DNA"/>
</dbReference>
<keyword evidence="3" id="KW-0175">Coiled coil</keyword>
<reference evidence="8" key="1">
    <citation type="submission" date="2022-05" db="EMBL/GenBank/DDBJ databases">
        <title>Jatrophihabitans sp. SB3-54 whole genome sequence.</title>
        <authorList>
            <person name="Suh M.K."/>
            <person name="Eom M.K."/>
            <person name="Kim J.S."/>
            <person name="Kim H.S."/>
            <person name="Do H.E."/>
            <person name="Shin Y.K."/>
            <person name="Lee J.-S."/>
        </authorList>
    </citation>
    <scope>NUCLEOTIDE SEQUENCE</scope>
    <source>
        <strain evidence="8">SB3-54</strain>
    </source>
</reference>
<organism evidence="8 9">
    <name type="scientific">Jatrophihabitans cynanchi</name>
    <dbReference type="NCBI Taxonomy" id="2944128"/>
    <lineage>
        <taxon>Bacteria</taxon>
        <taxon>Bacillati</taxon>
        <taxon>Actinomycetota</taxon>
        <taxon>Actinomycetes</taxon>
        <taxon>Jatrophihabitantales</taxon>
        <taxon>Jatrophihabitantaceae</taxon>
        <taxon>Jatrophihabitans</taxon>
    </lineage>
</organism>
<evidence type="ECO:0000256" key="4">
    <source>
        <dbReference type="ARBA" id="ARBA00023143"/>
    </source>
</evidence>
<dbReference type="PANTHER" id="PTHR30288:SF0">
    <property type="entry name" value="FLAGELLAR HOOK-ASSOCIATED PROTEIN 2"/>
    <property type="match status" value="1"/>
</dbReference>
<evidence type="ECO:0000313" key="9">
    <source>
        <dbReference type="Proteomes" id="UP001164693"/>
    </source>
</evidence>